<dbReference type="Pfam" id="PF01094">
    <property type="entry name" value="ANF_receptor"/>
    <property type="match status" value="1"/>
</dbReference>
<keyword evidence="8" id="KW-0807">Transducer</keyword>
<protein>
    <submittedName>
        <fullName evidence="12">Gamma-aminobutyric acid type B receptor subunit 1-like</fullName>
    </submittedName>
</protein>
<sequence length="525" mass="58745">MDMVYAPFFILLGSVCTSKVPLYLGGLFPLTSEYRSQVLHSAFLAVEHVNSNDDVLIDYELILLANDTQDTIGGTLDSLFYQLFNPPTKIMIVGPLSSENAEVTAELTGMWNILQVSYAGSAPSLSNRAKYPYFFRTLSSMEEFNAAILTFLKQFQWEHIAVLHEIKEPFTSTSSNLLVRLAQANFSIIASESFAAKPTEQIRQLKIKDARVIVGTFGPDSANKVFCEAYKRGLYGPKYVWIIPGFFVPEWWTQGLDNLDCTEDEMRLAVDGYFSIVWATWSKDSRHSISGQTAVDFKEEITAMLNTDNLHVLLPCVYDAIWACTLALNNTILPTGKSLETFTYRDKETTDMLKEQMDHTEFLGVSGPVAFTEHGDRRGVISVEQNRGFVEVEIGRYYADTEDIVWSFTYDEIWQTHGGKSPADSDRTIFTVHLITVSNSASYMMVFLSACGVLIALGFLFFNVIHRNKSRTIAFSSETIASYGRTFALYGPNIGFSSETVVLYGPTIVFSSETVVLYGPTSVFS</sequence>
<dbReference type="InterPro" id="IPR002455">
    <property type="entry name" value="GPCR3_GABA-B"/>
</dbReference>
<dbReference type="Proteomes" id="UP000694865">
    <property type="component" value="Unplaced"/>
</dbReference>
<reference evidence="12" key="1">
    <citation type="submission" date="2025-08" db="UniProtKB">
        <authorList>
            <consortium name="RefSeq"/>
        </authorList>
    </citation>
    <scope>IDENTIFICATION</scope>
    <source>
        <tissue evidence="12">Testes</tissue>
    </source>
</reference>
<gene>
    <name evidence="12" type="primary">LOC102807292</name>
</gene>
<dbReference type="InterPro" id="IPR028082">
    <property type="entry name" value="Peripla_BP_I"/>
</dbReference>
<keyword evidence="2 9" id="KW-0812">Transmembrane</keyword>
<evidence type="ECO:0000256" key="9">
    <source>
        <dbReference type="SAM" id="Phobius"/>
    </source>
</evidence>
<dbReference type="CDD" id="cd06366">
    <property type="entry name" value="PBP1_GABAb_receptor"/>
    <property type="match status" value="1"/>
</dbReference>
<dbReference type="SUPFAM" id="SSF53822">
    <property type="entry name" value="Periplasmic binding protein-like I"/>
    <property type="match status" value="1"/>
</dbReference>
<keyword evidence="5 9" id="KW-0472">Membrane</keyword>
<feature type="domain" description="Receptor ligand binding region" evidence="10">
    <location>
        <begin position="38"/>
        <end position="379"/>
    </location>
</feature>
<dbReference type="PANTHER" id="PTHR10519">
    <property type="entry name" value="GABA-B RECEPTOR"/>
    <property type="match status" value="1"/>
</dbReference>
<organism evidence="11 12">
    <name type="scientific">Saccoglossus kowalevskii</name>
    <name type="common">Acorn worm</name>
    <dbReference type="NCBI Taxonomy" id="10224"/>
    <lineage>
        <taxon>Eukaryota</taxon>
        <taxon>Metazoa</taxon>
        <taxon>Hemichordata</taxon>
        <taxon>Enteropneusta</taxon>
        <taxon>Harrimaniidae</taxon>
        <taxon>Saccoglossus</taxon>
    </lineage>
</organism>
<keyword evidence="4" id="KW-0297">G-protein coupled receptor</keyword>
<evidence type="ECO:0000313" key="11">
    <source>
        <dbReference type="Proteomes" id="UP000694865"/>
    </source>
</evidence>
<name>A0ABM0LV33_SACKO</name>
<dbReference type="PANTHER" id="PTHR10519:SF79">
    <property type="entry name" value="RECEPTOR LIGAND BINDING REGION DOMAIN-CONTAINING PROTEIN"/>
    <property type="match status" value="1"/>
</dbReference>
<dbReference type="Gene3D" id="3.40.50.2300">
    <property type="match status" value="2"/>
</dbReference>
<keyword evidence="11" id="KW-1185">Reference proteome</keyword>
<evidence type="ECO:0000256" key="3">
    <source>
        <dbReference type="ARBA" id="ARBA00022989"/>
    </source>
</evidence>
<evidence type="ECO:0000256" key="7">
    <source>
        <dbReference type="ARBA" id="ARBA00023180"/>
    </source>
</evidence>
<evidence type="ECO:0000256" key="8">
    <source>
        <dbReference type="ARBA" id="ARBA00023224"/>
    </source>
</evidence>
<dbReference type="PRINTS" id="PR01177">
    <property type="entry name" value="GABAB1RECPTR"/>
</dbReference>
<dbReference type="GeneID" id="102807292"/>
<keyword evidence="3 9" id="KW-1133">Transmembrane helix</keyword>
<evidence type="ECO:0000256" key="5">
    <source>
        <dbReference type="ARBA" id="ARBA00023136"/>
    </source>
</evidence>
<evidence type="ECO:0000256" key="1">
    <source>
        <dbReference type="ARBA" id="ARBA00004370"/>
    </source>
</evidence>
<accession>A0ABM0LV33</accession>
<evidence type="ECO:0000256" key="6">
    <source>
        <dbReference type="ARBA" id="ARBA00023170"/>
    </source>
</evidence>
<dbReference type="InterPro" id="IPR001828">
    <property type="entry name" value="ANF_lig-bd_rcpt"/>
</dbReference>
<keyword evidence="7" id="KW-0325">Glycoprotein</keyword>
<dbReference type="PRINTS" id="PR01176">
    <property type="entry name" value="GABABRECEPTR"/>
</dbReference>
<feature type="transmembrane region" description="Helical" evidence="9">
    <location>
        <begin position="443"/>
        <end position="465"/>
    </location>
</feature>
<evidence type="ECO:0000256" key="2">
    <source>
        <dbReference type="ARBA" id="ARBA00022692"/>
    </source>
</evidence>
<evidence type="ECO:0000259" key="10">
    <source>
        <dbReference type="Pfam" id="PF01094"/>
    </source>
</evidence>
<evidence type="ECO:0000256" key="4">
    <source>
        <dbReference type="ARBA" id="ARBA00023040"/>
    </source>
</evidence>
<keyword evidence="6" id="KW-0675">Receptor</keyword>
<comment type="subcellular location">
    <subcellularLocation>
        <location evidence="1">Membrane</location>
    </subcellularLocation>
</comment>
<dbReference type="RefSeq" id="XP_006811624.1">
    <property type="nucleotide sequence ID" value="XM_006811561.1"/>
</dbReference>
<proteinExistence type="predicted"/>
<feature type="non-terminal residue" evidence="12">
    <location>
        <position position="525"/>
    </location>
</feature>
<evidence type="ECO:0000313" key="12">
    <source>
        <dbReference type="RefSeq" id="XP_006811624.1"/>
    </source>
</evidence>